<gene>
    <name evidence="1" type="ORF">CJD35_11525</name>
</gene>
<dbReference type="RefSeq" id="WP_095687067.1">
    <property type="nucleotide sequence ID" value="NZ_CP022745.1"/>
</dbReference>
<proteinExistence type="predicted"/>
<name>A0A249MUG0_SPHXE</name>
<evidence type="ECO:0000313" key="2">
    <source>
        <dbReference type="Proteomes" id="UP000217141"/>
    </source>
</evidence>
<sequence>MHDAMEAIVAALRDHPAPAGGWSMPDLRRVAGVSVGSFAAAIVQLRREGKVHPYDLALARSMWPVDAAPDPVPDLAEQVATEAMEAAANRQAARATGLNRPIGKPSIGSALQEKALEGAPLLAAGIVRDRWATTWDRLCRHAERSGQRPVVAMIALLDSALDEGAAA</sequence>
<reference evidence="1 2" key="1">
    <citation type="submission" date="2017-08" db="EMBL/GenBank/DDBJ databases">
        <title>Whole Genome Sequence of Sphingobium hydrophobicum C1: Insights into Adaption to the Electronic-waste Contaminated Sediment.</title>
        <authorList>
            <person name="Song D."/>
            <person name="Chen X."/>
            <person name="Xu M."/>
        </authorList>
    </citation>
    <scope>NUCLEOTIDE SEQUENCE [LARGE SCALE GENOMIC DNA]</scope>
    <source>
        <strain evidence="1 2">C1</strain>
    </source>
</reference>
<protein>
    <submittedName>
        <fullName evidence="1">Uncharacterized protein</fullName>
    </submittedName>
</protein>
<organism evidence="1 2">
    <name type="scientific">Sphingobium xenophagum</name>
    <dbReference type="NCBI Taxonomy" id="121428"/>
    <lineage>
        <taxon>Bacteria</taxon>
        <taxon>Pseudomonadati</taxon>
        <taxon>Pseudomonadota</taxon>
        <taxon>Alphaproteobacteria</taxon>
        <taxon>Sphingomonadales</taxon>
        <taxon>Sphingomonadaceae</taxon>
        <taxon>Sphingobium</taxon>
    </lineage>
</organism>
<evidence type="ECO:0000313" key="1">
    <source>
        <dbReference type="EMBL" id="ASY45001.1"/>
    </source>
</evidence>
<dbReference type="EMBL" id="CP022745">
    <property type="protein sequence ID" value="ASY45001.1"/>
    <property type="molecule type" value="Genomic_DNA"/>
</dbReference>
<accession>A0A249MUG0</accession>
<dbReference type="Proteomes" id="UP000217141">
    <property type="component" value="Chromosome I"/>
</dbReference>
<dbReference type="KEGG" id="shyd:CJD35_11525"/>
<dbReference type="AlphaFoldDB" id="A0A249MUG0"/>